<evidence type="ECO:0000256" key="6">
    <source>
        <dbReference type="SAM" id="Phobius"/>
    </source>
</evidence>
<name>A0A8H6E4I9_PETAA</name>
<dbReference type="InterPro" id="IPR002293">
    <property type="entry name" value="AA/rel_permease1"/>
</dbReference>
<feature type="transmembrane region" description="Helical" evidence="6">
    <location>
        <begin position="458"/>
        <end position="479"/>
    </location>
</feature>
<feature type="transmembrane region" description="Helical" evidence="6">
    <location>
        <begin position="288"/>
        <end position="310"/>
    </location>
</feature>
<evidence type="ECO:0000256" key="5">
    <source>
        <dbReference type="ARBA" id="ARBA00023604"/>
    </source>
</evidence>
<dbReference type="NCBIfam" id="NF041278">
    <property type="entry name" value="CmcJ_NvfI_EfuI"/>
    <property type="match status" value="1"/>
</dbReference>
<feature type="transmembrane region" description="Helical" evidence="6">
    <location>
        <begin position="55"/>
        <end position="75"/>
    </location>
</feature>
<proteinExistence type="inferred from homology"/>
<dbReference type="InterPro" id="IPR010291">
    <property type="entry name" value="Ion_channel_UNC-93"/>
</dbReference>
<evidence type="ECO:0000256" key="1">
    <source>
        <dbReference type="ARBA" id="ARBA00004141"/>
    </source>
</evidence>
<dbReference type="Gene3D" id="1.20.1250.20">
    <property type="entry name" value="MFS general substrate transporter like domains"/>
    <property type="match status" value="1"/>
</dbReference>
<feature type="transmembrane region" description="Helical" evidence="6">
    <location>
        <begin position="200"/>
        <end position="218"/>
    </location>
</feature>
<keyword evidence="4 6" id="KW-0472">Membrane</keyword>
<dbReference type="InterPro" id="IPR036259">
    <property type="entry name" value="MFS_trans_sf"/>
</dbReference>
<reference evidence="7 8" key="1">
    <citation type="submission" date="2019-04" db="EMBL/GenBank/DDBJ databases">
        <title>Aspergillus burnettii sp. nov., novel species from soil in southeast Queensland.</title>
        <authorList>
            <person name="Gilchrist C.L.M."/>
            <person name="Pitt J.I."/>
            <person name="Lange L."/>
            <person name="Lacey H.J."/>
            <person name="Vuong D."/>
            <person name="Midgley D.J."/>
            <person name="Greenfield P."/>
            <person name="Bradbury M."/>
            <person name="Lacey E."/>
            <person name="Busk P.K."/>
            <person name="Pilgaard B."/>
            <person name="Chooi Y.H."/>
            <person name="Piggott A.M."/>
        </authorList>
    </citation>
    <scope>NUCLEOTIDE SEQUENCE [LARGE SCALE GENOMIC DNA]</scope>
    <source>
        <strain evidence="7 8">FRR 5400</strain>
    </source>
</reference>
<dbReference type="Proteomes" id="UP000541154">
    <property type="component" value="Unassembled WGS sequence"/>
</dbReference>
<feature type="transmembrane region" description="Helical" evidence="6">
    <location>
        <begin position="396"/>
        <end position="413"/>
    </location>
</feature>
<dbReference type="SUPFAM" id="SSF103473">
    <property type="entry name" value="MFS general substrate transporter"/>
    <property type="match status" value="1"/>
</dbReference>
<evidence type="ECO:0000313" key="8">
    <source>
        <dbReference type="Proteomes" id="UP000541154"/>
    </source>
</evidence>
<dbReference type="InterPro" id="IPR044053">
    <property type="entry name" value="AsaB-like"/>
</dbReference>
<feature type="transmembrane region" description="Helical" evidence="6">
    <location>
        <begin position="1060"/>
        <end position="1081"/>
    </location>
</feature>
<dbReference type="PANTHER" id="PTHR11785">
    <property type="entry name" value="AMINO ACID TRANSPORTER"/>
    <property type="match status" value="1"/>
</dbReference>
<feature type="transmembrane region" description="Helical" evidence="6">
    <location>
        <begin position="425"/>
        <end position="446"/>
    </location>
</feature>
<dbReference type="GO" id="GO:0016020">
    <property type="term" value="C:membrane"/>
    <property type="evidence" value="ECO:0007669"/>
    <property type="project" value="UniProtKB-SubCell"/>
</dbReference>
<feature type="transmembrane region" description="Helical" evidence="6">
    <location>
        <begin position="1169"/>
        <end position="1190"/>
    </location>
</feature>
<comment type="similarity">
    <text evidence="5">Belongs to the asaB hydroxylase/desaturase family.</text>
</comment>
<organism evidence="7 8">
    <name type="scientific">Petromyces alliaceus</name>
    <name type="common">Aspergillus alliaceus</name>
    <dbReference type="NCBI Taxonomy" id="209559"/>
    <lineage>
        <taxon>Eukaryota</taxon>
        <taxon>Fungi</taxon>
        <taxon>Dikarya</taxon>
        <taxon>Ascomycota</taxon>
        <taxon>Pezizomycotina</taxon>
        <taxon>Eurotiomycetes</taxon>
        <taxon>Eurotiomycetidae</taxon>
        <taxon>Eurotiales</taxon>
        <taxon>Aspergillaceae</taxon>
        <taxon>Aspergillus</taxon>
        <taxon>Aspergillus subgen. Circumdati</taxon>
    </lineage>
</organism>
<accession>A0A8H6E4I9</accession>
<feature type="transmembrane region" description="Helical" evidence="6">
    <location>
        <begin position="129"/>
        <end position="151"/>
    </location>
</feature>
<feature type="transmembrane region" description="Helical" evidence="6">
    <location>
        <begin position="833"/>
        <end position="855"/>
    </location>
</feature>
<protein>
    <submittedName>
        <fullName evidence="7">Uncharacterized protein</fullName>
    </submittedName>
</protein>
<evidence type="ECO:0000313" key="7">
    <source>
        <dbReference type="EMBL" id="KAF5859201.1"/>
    </source>
</evidence>
<keyword evidence="8" id="KW-1185">Reference proteome</keyword>
<comment type="caution">
    <text evidence="7">The sequence shown here is derived from an EMBL/GenBank/DDBJ whole genome shotgun (WGS) entry which is preliminary data.</text>
</comment>
<sequence length="1202" mass="134265">MSNTEQQPLLDSVPAGYDALADPALNLPPHELHAEFQNTVPGTSSYDKSLTWSSAYILVVSRVIGSGVFATPGSIVKSAGSVGLTLLLWLVGTILAACGMAVSMEYGCMLPRSGGDKVYLEYAYPRPRFLASTLIAVQAVLLGFTASNSIIFAKYTFFAFNIEPTEYQHKVLAVGLLTLITIVHGCFLKTGIWIQNMLGWVKIFLVAAMSLTGIWVILLRPNGESLGQSDRVVTNNPFAWDTLWEGSNWSWSLISTSIFKIFYSYAGLNNVNNVLNEVQDPIKTVKTVCPAGLGTASALYFLANISYFLVVPLEEIKNSGELVAGLLFERLFGAHARVNQEIARQGFLPWPHLLSSSRPFNSPLGGLLVHYVPSVLVISLPPQGDVYNFILDVEGYPGQIYALAITIGLVIIRRRESFLHRPFKAWTWAIWLRIVVCIALLAAPFFPPPDRKGDVHFFYATYAVVGAGVVVFGILYWYVWTVLLPRWGNYELEEEKDVLEDGTGITKLVRSSEDRQIDHFRRLNLPKLQYNFITIIMASTAVQFPAGHEPSLLTEKSSVSTPSEKPHHVQTVLHFLKELEDGSHLTPNYVARPESYIRPSTELAVTVHDVSGHELDYTLDQNGFQYYYHTSEEKDFLDDEKIKREYYPETEQLLKDATGASRVFIFDHTIRRAQKDSRAQDTPLRGPVQRVHIDQSYEAAKNRVSYHLPDDAHELLKGRYQIINVWRPIKPIFKDPLTVGDARTLPDSDLVGIKLIYPDREGETYAVKPNPDVKWYYRYGQTPDLVTLIKCFDSKTDGRARRVPHSAFVNPETVDAEPRESIEPRKTNKINVVVRYIGIKWTLIVGTMGYAPYAAGLYTNNRFGTEWFVLFGAALCGISAGIFWMAEAAVAISYPEPHNQGRFLGFWLSFRVGGQILGGAINLGINSNRNEAGSVSYSVLIVFIVLQALGPFAGLLMNSPSRVQRTDGLPVKLRIANSPLYEIKATAKLFCSRNFLLIVPLISQAVFTEAVMFTYLSLWFSVRARALGSFLGGIIALILGNLLGAFLDTKSISLKMRTRGAFATILTLQGAWWVWGTIIVTEFRRTQPTYDWTDAGFGRGFALYLFWVAGFQLNYMFLYFLVGNLADDEEEVIRISGLLRGTESAAQAVSYGLNSVTIMASVGSVYLNFGLWAISLFPAWLVVKHVGVTLRDKKIERETRVD</sequence>
<feature type="transmembrane region" description="Helical" evidence="6">
    <location>
        <begin position="249"/>
        <end position="268"/>
    </location>
</feature>
<feature type="transmembrane region" description="Helical" evidence="6">
    <location>
        <begin position="995"/>
        <end position="1020"/>
    </location>
</feature>
<evidence type="ECO:0000256" key="3">
    <source>
        <dbReference type="ARBA" id="ARBA00022989"/>
    </source>
</evidence>
<dbReference type="GO" id="GO:0016491">
    <property type="term" value="F:oxidoreductase activity"/>
    <property type="evidence" value="ECO:0007669"/>
    <property type="project" value="InterPro"/>
</dbReference>
<keyword evidence="2 6" id="KW-0812">Transmembrane</keyword>
<evidence type="ECO:0000256" key="2">
    <source>
        <dbReference type="ARBA" id="ARBA00022692"/>
    </source>
</evidence>
<keyword evidence="3 6" id="KW-1133">Transmembrane helix</keyword>
<dbReference type="Pfam" id="PF13520">
    <property type="entry name" value="AA_permease_2"/>
    <property type="match status" value="1"/>
</dbReference>
<dbReference type="AlphaFoldDB" id="A0A8H6E4I9"/>
<feature type="transmembrane region" description="Helical" evidence="6">
    <location>
        <begin position="937"/>
        <end position="957"/>
    </location>
</feature>
<dbReference type="Gene3D" id="1.20.1740.10">
    <property type="entry name" value="Amino acid/polyamine transporter I"/>
    <property type="match status" value="1"/>
</dbReference>
<dbReference type="Pfam" id="PF05978">
    <property type="entry name" value="UNC-93"/>
    <property type="match status" value="1"/>
</dbReference>
<dbReference type="PANTHER" id="PTHR11785:SF532">
    <property type="entry name" value="TRANSPORTER, PUTATIVE (EUROFUNG)-RELATED"/>
    <property type="match status" value="1"/>
</dbReference>
<dbReference type="InterPro" id="IPR050598">
    <property type="entry name" value="AminoAcid_Transporter"/>
</dbReference>
<feature type="transmembrane region" description="Helical" evidence="6">
    <location>
        <begin position="87"/>
        <end position="108"/>
    </location>
</feature>
<dbReference type="EMBL" id="SPNV01000174">
    <property type="protein sequence ID" value="KAF5859201.1"/>
    <property type="molecule type" value="Genomic_DNA"/>
</dbReference>
<feature type="transmembrane region" description="Helical" evidence="6">
    <location>
        <begin position="171"/>
        <end position="188"/>
    </location>
</feature>
<feature type="transmembrane region" description="Helical" evidence="6">
    <location>
        <begin position="1101"/>
        <end position="1123"/>
    </location>
</feature>
<dbReference type="GO" id="GO:0015179">
    <property type="term" value="F:L-amino acid transmembrane transporter activity"/>
    <property type="evidence" value="ECO:0007669"/>
    <property type="project" value="TreeGrafter"/>
</dbReference>
<gene>
    <name evidence="7" type="ORF">ETB97_003214</name>
</gene>
<feature type="transmembrane region" description="Helical" evidence="6">
    <location>
        <begin position="904"/>
        <end position="925"/>
    </location>
</feature>
<feature type="transmembrane region" description="Helical" evidence="6">
    <location>
        <begin position="867"/>
        <end position="892"/>
    </location>
</feature>
<feature type="transmembrane region" description="Helical" evidence="6">
    <location>
        <begin position="1026"/>
        <end position="1048"/>
    </location>
</feature>
<comment type="subcellular location">
    <subcellularLocation>
        <location evidence="1">Membrane</location>
        <topology evidence="1">Multi-pass membrane protein</topology>
    </subcellularLocation>
</comment>
<evidence type="ECO:0000256" key="4">
    <source>
        <dbReference type="ARBA" id="ARBA00023136"/>
    </source>
</evidence>